<protein>
    <submittedName>
        <fullName evidence="1">Uncharacterized protein</fullName>
    </submittedName>
</protein>
<dbReference type="EMBL" id="CP114370">
    <property type="protein sequence ID" value="WBP84080.1"/>
    <property type="molecule type" value="Genomic_DNA"/>
</dbReference>
<reference evidence="1" key="1">
    <citation type="submission" date="2022-12" db="EMBL/GenBank/DDBJ databases">
        <authorList>
            <consortium name="Asia Pacific Centre for Animal Health"/>
            <person name="Klose S.M."/>
            <person name="Legione A.R."/>
            <person name="Monotti I."/>
            <person name="Bushell R."/>
            <person name="Marenda M.S."/>
            <person name="Sugiyama T."/>
            <person name="Browning G.F."/>
            <person name="Vaz P.K."/>
        </authorList>
    </citation>
    <scope>NUCLEOTIDE SEQUENCE</scope>
    <source>
        <strain evidence="1">Felid995</strain>
    </source>
</reference>
<sequence>MFANKQLKFTETNYLKRKIFVSLLIVLLSLILFFQIIMFARFFAWTDFEYEHIKTGQLSSSWSDEEVRKNSPAYQLIYIFSVLNSVTILLSLVSIVLLSIVLINLFRNKSNGDSYLRILIWIIPIIFIILFFVIALQPQAVYKINIVSTLNEHDEEELRPRKVAPRQLSYKLIWFSMFIAFSNIFWIALAKKSFGFITKDKILAKQEHETTMLKEEIEAKLENRKPKNKTIEKEVSYIKIIYSNDNN</sequence>
<dbReference type="Proteomes" id="UP001213039">
    <property type="component" value="Chromosome"/>
</dbReference>
<keyword evidence="2" id="KW-1185">Reference proteome</keyword>
<proteinExistence type="predicted"/>
<gene>
    <name evidence="1" type="ORF">Me_995_000026</name>
</gene>
<name>A0ACD4PHL7_9BACT</name>
<evidence type="ECO:0000313" key="1">
    <source>
        <dbReference type="EMBL" id="WBP84080.1"/>
    </source>
</evidence>
<organism evidence="1 2">
    <name type="scientific">Mycoplasmopsis edwardii</name>
    <dbReference type="NCBI Taxonomy" id="53558"/>
    <lineage>
        <taxon>Bacteria</taxon>
        <taxon>Bacillati</taxon>
        <taxon>Mycoplasmatota</taxon>
        <taxon>Mycoplasmoidales</taxon>
        <taxon>Metamycoplasmataceae</taxon>
        <taxon>Mycoplasmopsis</taxon>
    </lineage>
</organism>
<evidence type="ECO:0000313" key="2">
    <source>
        <dbReference type="Proteomes" id="UP001213039"/>
    </source>
</evidence>
<accession>A0ACD4PHL7</accession>